<dbReference type="Gene3D" id="3.40.50.1010">
    <property type="entry name" value="5'-nuclease"/>
    <property type="match status" value="1"/>
</dbReference>
<dbReference type="Pfam" id="PF01936">
    <property type="entry name" value="NYN"/>
    <property type="match status" value="1"/>
</dbReference>
<protein>
    <submittedName>
        <fullName evidence="2">NYN domain-containing protein</fullName>
    </submittedName>
</protein>
<feature type="domain" description="NYN" evidence="1">
    <location>
        <begin position="3"/>
        <end position="168"/>
    </location>
</feature>
<accession>A0ABW5EGY6</accession>
<organism evidence="2 3">
    <name type="scientific">Microbulbifer halophilus</name>
    <dbReference type="NCBI Taxonomy" id="453963"/>
    <lineage>
        <taxon>Bacteria</taxon>
        <taxon>Pseudomonadati</taxon>
        <taxon>Pseudomonadota</taxon>
        <taxon>Gammaproteobacteria</taxon>
        <taxon>Cellvibrionales</taxon>
        <taxon>Microbulbiferaceae</taxon>
        <taxon>Microbulbifer</taxon>
    </lineage>
</organism>
<dbReference type="InterPro" id="IPR021139">
    <property type="entry name" value="NYN"/>
</dbReference>
<dbReference type="Proteomes" id="UP001597425">
    <property type="component" value="Unassembled WGS sequence"/>
</dbReference>
<dbReference type="CDD" id="cd18722">
    <property type="entry name" value="PIN_NicB-like"/>
    <property type="match status" value="1"/>
</dbReference>
<dbReference type="RefSeq" id="WP_265722678.1">
    <property type="nucleotide sequence ID" value="NZ_JAPIVK010000027.1"/>
</dbReference>
<dbReference type="EMBL" id="JBHUJD010000024">
    <property type="protein sequence ID" value="MFD2311880.1"/>
    <property type="molecule type" value="Genomic_DNA"/>
</dbReference>
<evidence type="ECO:0000259" key="1">
    <source>
        <dbReference type="Pfam" id="PF01936"/>
    </source>
</evidence>
<sequence>MKTIIYVDGYNLYYGRLRNTAFKWLDIRRLLVDGILKPQSPQAVVTRLKFFTSDTKTRFASQGPVSQKSQQDYHRALQLLYPSEIEIIKGFYSVEKANLPRFVEPPDNDDRAEVWRLEEKQTDVNIALHAYRDVVRGSADQVVLVSNDSDLEPALHFIRHDLGGAVKVGLIIPVEPPSGRGNRRPANGRLNKYADWTRRYIRDDELSVSLLPDVVPTRKKPIRRPEYW</sequence>
<reference evidence="3" key="1">
    <citation type="journal article" date="2019" name="Int. J. Syst. Evol. Microbiol.">
        <title>The Global Catalogue of Microorganisms (GCM) 10K type strain sequencing project: providing services to taxonomists for standard genome sequencing and annotation.</title>
        <authorList>
            <consortium name="The Broad Institute Genomics Platform"/>
            <consortium name="The Broad Institute Genome Sequencing Center for Infectious Disease"/>
            <person name="Wu L."/>
            <person name="Ma J."/>
        </authorList>
    </citation>
    <scope>NUCLEOTIDE SEQUENCE [LARGE SCALE GENOMIC DNA]</scope>
    <source>
        <strain evidence="3">KCTC 12848</strain>
    </source>
</reference>
<name>A0ABW5EGY6_9GAMM</name>
<keyword evidence="3" id="KW-1185">Reference proteome</keyword>
<comment type="caution">
    <text evidence="2">The sequence shown here is derived from an EMBL/GenBank/DDBJ whole genome shotgun (WGS) entry which is preliminary data.</text>
</comment>
<proteinExistence type="predicted"/>
<gene>
    <name evidence="2" type="ORF">ACFSKX_15730</name>
</gene>
<evidence type="ECO:0000313" key="3">
    <source>
        <dbReference type="Proteomes" id="UP001597425"/>
    </source>
</evidence>
<evidence type="ECO:0000313" key="2">
    <source>
        <dbReference type="EMBL" id="MFD2311880.1"/>
    </source>
</evidence>